<gene>
    <name evidence="1" type="ORF">CDQ91_19425</name>
</gene>
<proteinExistence type="predicted"/>
<keyword evidence="2" id="KW-1185">Reference proteome</keyword>
<protein>
    <recommendedName>
        <fullName evidence="3">Nuclease</fullName>
    </recommendedName>
</protein>
<dbReference type="Proteomes" id="UP000197097">
    <property type="component" value="Unassembled WGS sequence"/>
</dbReference>
<organism evidence="1 2">
    <name type="scientific">Sphingopyxis witflariensis</name>
    <dbReference type="NCBI Taxonomy" id="173675"/>
    <lineage>
        <taxon>Bacteria</taxon>
        <taxon>Pseudomonadati</taxon>
        <taxon>Pseudomonadota</taxon>
        <taxon>Alphaproteobacteria</taxon>
        <taxon>Sphingomonadales</taxon>
        <taxon>Sphingomonadaceae</taxon>
        <taxon>Sphingopyxis</taxon>
    </lineage>
</organism>
<accession>A0A246JER7</accession>
<dbReference type="InterPro" id="IPR035437">
    <property type="entry name" value="SNase_OB-fold_sf"/>
</dbReference>
<dbReference type="Gene3D" id="2.40.50.90">
    <property type="match status" value="1"/>
</dbReference>
<reference evidence="1 2" key="1">
    <citation type="journal article" date="2002" name="Int. J. Syst. Evol. Microbiol.">
        <title>Sphingopyxis witflariensis sp. nov., isolated from activated sludge.</title>
        <authorList>
            <person name="Kampfer P."/>
            <person name="Witzenberger R."/>
            <person name="Denner E.B."/>
            <person name="Busse H.J."/>
            <person name="Neef A."/>
        </authorList>
    </citation>
    <scope>NUCLEOTIDE SEQUENCE [LARGE SCALE GENOMIC DNA]</scope>
    <source>
        <strain evidence="1 2">DSM 14551</strain>
    </source>
</reference>
<dbReference type="OrthoDB" id="7206106at2"/>
<dbReference type="AlphaFoldDB" id="A0A246JER7"/>
<evidence type="ECO:0000313" key="2">
    <source>
        <dbReference type="Proteomes" id="UP000197097"/>
    </source>
</evidence>
<sequence>MTIFNFLLFAVAAVAPSGETFTCTPTRVWDGDGPIWCAEGPRIRLSGIAAREADGSCRPGQPCPDASAEQARDALVGLIGRPTGASREGHILVTGPALRCRSVGGAGGSRTAAWCVSPKSGDLSCAMVRGGWALRWDRYWRNHRC</sequence>
<comment type="caution">
    <text evidence="1">The sequence shown here is derived from an EMBL/GenBank/DDBJ whole genome shotgun (WGS) entry which is preliminary data.</text>
</comment>
<name>A0A246JER7_9SPHN</name>
<evidence type="ECO:0000313" key="1">
    <source>
        <dbReference type="EMBL" id="OWQ91144.1"/>
    </source>
</evidence>
<evidence type="ECO:0008006" key="3">
    <source>
        <dbReference type="Google" id="ProtNLM"/>
    </source>
</evidence>
<dbReference type="EMBL" id="NISJ01000016">
    <property type="protein sequence ID" value="OWQ91144.1"/>
    <property type="molecule type" value="Genomic_DNA"/>
</dbReference>
<dbReference type="SUPFAM" id="SSF50199">
    <property type="entry name" value="Staphylococcal nuclease"/>
    <property type="match status" value="1"/>
</dbReference>